<accession>B3S6Q8</accession>
<evidence type="ECO:0000259" key="2">
    <source>
        <dbReference type="SMART" id="SM01007"/>
    </source>
</evidence>
<dbReference type="GeneID" id="6757165"/>
<name>B3S6Q8_TRIAD</name>
<dbReference type="InterPro" id="IPR001303">
    <property type="entry name" value="Aldolase_II/adducin_N"/>
</dbReference>
<dbReference type="Proteomes" id="UP000009022">
    <property type="component" value="Unassembled WGS sequence"/>
</dbReference>
<sequence length="280" mass="31395">MAAHLMRVSLRQALKRSANLGAVYNLTNVRHDSTKSPKWNNNNVREDLATAYRGIFEYGLSEGICNHLTAIAPARKGKDYVALVIPYGLHWCEVTPEKLVGLNSNEKLVEGDGEADITAMKIHFGIYRARSDVKCVMHCHMPYATSVACLEKPVLEMIHQNSARFYNRFAFDLGYTGLATADEEGDRLARVLGDKTILFMGNHGVLVAASTIHEAFDTIYYVERACMYQVLASATGKKLNVIPDELCEKISKQFYADKTYMLKHFQAVKRMLSNSDVDAF</sequence>
<dbReference type="KEGG" id="tad:TRIADDRAFT_64226"/>
<comment type="similarity">
    <text evidence="1">Belongs to the aldolase class II family. Adducin subfamily.</text>
</comment>
<dbReference type="Pfam" id="PF00596">
    <property type="entry name" value="Aldolase_II"/>
    <property type="match status" value="1"/>
</dbReference>
<dbReference type="HOGENOM" id="CLU_006033_0_1_1"/>
<dbReference type="OrthoDB" id="3238794at2759"/>
<dbReference type="InParanoid" id="B3S6Q8"/>
<keyword evidence="4" id="KW-1185">Reference proteome</keyword>
<dbReference type="RefSeq" id="XP_002115952.1">
    <property type="nucleotide sequence ID" value="XM_002115916.1"/>
</dbReference>
<proteinExistence type="inferred from homology"/>
<protein>
    <recommendedName>
        <fullName evidence="2">Class II aldolase/adducin N-terminal domain-containing protein</fullName>
    </recommendedName>
</protein>
<dbReference type="Gene3D" id="3.40.225.10">
    <property type="entry name" value="Class II aldolase/adducin N-terminal domain"/>
    <property type="match status" value="1"/>
</dbReference>
<evidence type="ECO:0000313" key="4">
    <source>
        <dbReference type="Proteomes" id="UP000009022"/>
    </source>
</evidence>
<reference evidence="3 4" key="1">
    <citation type="journal article" date="2008" name="Nature">
        <title>The Trichoplax genome and the nature of placozoans.</title>
        <authorList>
            <person name="Srivastava M."/>
            <person name="Begovic E."/>
            <person name="Chapman J."/>
            <person name="Putnam N.H."/>
            <person name="Hellsten U."/>
            <person name="Kawashima T."/>
            <person name="Kuo A."/>
            <person name="Mitros T."/>
            <person name="Salamov A."/>
            <person name="Carpenter M.L."/>
            <person name="Signorovitch A.Y."/>
            <person name="Moreno M.A."/>
            <person name="Kamm K."/>
            <person name="Grimwood J."/>
            <person name="Schmutz J."/>
            <person name="Shapiro H."/>
            <person name="Grigoriev I.V."/>
            <person name="Buss L.W."/>
            <person name="Schierwater B."/>
            <person name="Dellaporta S.L."/>
            <person name="Rokhsar D.S."/>
        </authorList>
    </citation>
    <scope>NUCLEOTIDE SEQUENCE [LARGE SCALE GENOMIC DNA]</scope>
    <source>
        <strain evidence="3 4">Grell-BS-1999</strain>
    </source>
</reference>
<dbReference type="eggNOG" id="KOG3699">
    <property type="taxonomic scope" value="Eukaryota"/>
</dbReference>
<dbReference type="CTD" id="6757165"/>
<dbReference type="OMA" id="EAVFWFV"/>
<dbReference type="STRING" id="10228.B3S6Q8"/>
<dbReference type="GO" id="GO:0005856">
    <property type="term" value="C:cytoskeleton"/>
    <property type="evidence" value="ECO:0000318"/>
    <property type="project" value="GO_Central"/>
</dbReference>
<dbReference type="InterPro" id="IPR051017">
    <property type="entry name" value="Aldolase-II_Adducin_sf"/>
</dbReference>
<dbReference type="GO" id="GO:0051015">
    <property type="term" value="F:actin filament binding"/>
    <property type="evidence" value="ECO:0000318"/>
    <property type="project" value="GO_Central"/>
</dbReference>
<dbReference type="PANTHER" id="PTHR10672:SF21">
    <property type="entry name" value="CLASS II ALDOLASE_ADDUCIN N-TERMINAL DOMAIN-CONTAINING PROTEIN"/>
    <property type="match status" value="1"/>
</dbReference>
<gene>
    <name evidence="3" type="ORF">TRIADDRAFT_64226</name>
</gene>
<dbReference type="EMBL" id="DS985252">
    <property type="protein sequence ID" value="EDV21804.1"/>
    <property type="molecule type" value="Genomic_DNA"/>
</dbReference>
<evidence type="ECO:0000256" key="1">
    <source>
        <dbReference type="ARBA" id="ARBA00006274"/>
    </source>
</evidence>
<dbReference type="SUPFAM" id="SSF53639">
    <property type="entry name" value="AraD/HMP-PK domain-like"/>
    <property type="match status" value="1"/>
</dbReference>
<dbReference type="AlphaFoldDB" id="B3S6Q8"/>
<dbReference type="SMART" id="SM01007">
    <property type="entry name" value="Aldolase_II"/>
    <property type="match status" value="1"/>
</dbReference>
<feature type="domain" description="Class II aldolase/adducin N-terminal" evidence="2">
    <location>
        <begin position="46"/>
        <end position="230"/>
    </location>
</feature>
<evidence type="ECO:0000313" key="3">
    <source>
        <dbReference type="EMBL" id="EDV21804.1"/>
    </source>
</evidence>
<dbReference type="GO" id="GO:0005886">
    <property type="term" value="C:plasma membrane"/>
    <property type="evidence" value="ECO:0007669"/>
    <property type="project" value="UniProtKB-SubCell"/>
</dbReference>
<dbReference type="PANTHER" id="PTHR10672">
    <property type="entry name" value="ADDUCIN"/>
    <property type="match status" value="1"/>
</dbReference>
<dbReference type="PhylomeDB" id="B3S6Q8"/>
<dbReference type="InterPro" id="IPR036409">
    <property type="entry name" value="Aldolase_II/adducin_N_sf"/>
</dbReference>
<organism evidence="3 4">
    <name type="scientific">Trichoplax adhaerens</name>
    <name type="common">Trichoplax reptans</name>
    <dbReference type="NCBI Taxonomy" id="10228"/>
    <lineage>
        <taxon>Eukaryota</taxon>
        <taxon>Metazoa</taxon>
        <taxon>Placozoa</taxon>
        <taxon>Uniplacotomia</taxon>
        <taxon>Trichoplacea</taxon>
        <taxon>Trichoplacidae</taxon>
        <taxon>Trichoplax</taxon>
    </lineage>
</organism>